<keyword evidence="2" id="KW-1185">Reference proteome</keyword>
<comment type="caution">
    <text evidence="1">The sequence shown here is derived from an EMBL/GenBank/DDBJ whole genome shotgun (WGS) entry which is preliminary data.</text>
</comment>
<evidence type="ECO:0000313" key="2">
    <source>
        <dbReference type="Proteomes" id="UP001642484"/>
    </source>
</evidence>
<gene>
    <name evidence="1" type="ORF">CCMP2556_LOCUS8031</name>
</gene>
<protein>
    <submittedName>
        <fullName evidence="1">Uncharacterized protein</fullName>
    </submittedName>
</protein>
<sequence>MCETTKDRSKDFKFKTLLAQGSLPAWLVTAWNKACKMKTGRVAEQRRLVNLCLDRTPGGTLLLNLDKPQLQQTKETFETTSATSKEKALPRLLFCGKFNLSEDQFLEGLNEGQFFLVKDAQGRELYSWHQSEHANTWGTSSKNTMESSKQLTKNEAAVENAALSSWKHGLHSRVNPKALTADATPSRLPAIANVKNSLTNAQWNAAQTQLYEAIAAFDKMLKQAKQQLQVLGWDKEDHIYQNLKTMCKEIQDEKNKLDHCLQWQELQDGSELTLASYDDMMGHAGVAASRLQESLAGVKGQLTARARATKAS</sequence>
<proteinExistence type="predicted"/>
<name>A0ABP0ITN2_9DINO</name>
<dbReference type="Proteomes" id="UP001642484">
    <property type="component" value="Unassembled WGS sequence"/>
</dbReference>
<reference evidence="1 2" key="1">
    <citation type="submission" date="2024-02" db="EMBL/GenBank/DDBJ databases">
        <authorList>
            <person name="Chen Y."/>
            <person name="Shah S."/>
            <person name="Dougan E. K."/>
            <person name="Thang M."/>
            <person name="Chan C."/>
        </authorList>
    </citation>
    <scope>NUCLEOTIDE SEQUENCE [LARGE SCALE GENOMIC DNA]</scope>
</reference>
<dbReference type="EMBL" id="CAXAMN010003603">
    <property type="protein sequence ID" value="CAK9005339.1"/>
    <property type="molecule type" value="Genomic_DNA"/>
</dbReference>
<evidence type="ECO:0000313" key="1">
    <source>
        <dbReference type="EMBL" id="CAK9005339.1"/>
    </source>
</evidence>
<organism evidence="1 2">
    <name type="scientific">Durusdinium trenchii</name>
    <dbReference type="NCBI Taxonomy" id="1381693"/>
    <lineage>
        <taxon>Eukaryota</taxon>
        <taxon>Sar</taxon>
        <taxon>Alveolata</taxon>
        <taxon>Dinophyceae</taxon>
        <taxon>Suessiales</taxon>
        <taxon>Symbiodiniaceae</taxon>
        <taxon>Durusdinium</taxon>
    </lineage>
</organism>
<accession>A0ABP0ITN2</accession>